<gene>
    <name evidence="1" type="ORF">B0F90DRAFT_117210</name>
</gene>
<reference evidence="1" key="1">
    <citation type="journal article" date="2022" name="New Phytol.">
        <title>Evolutionary transition to the ectomycorrhizal habit in the genomes of a hyperdiverse lineage of mushroom-forming fungi.</title>
        <authorList>
            <person name="Looney B."/>
            <person name="Miyauchi S."/>
            <person name="Morin E."/>
            <person name="Drula E."/>
            <person name="Courty P.E."/>
            <person name="Kohler A."/>
            <person name="Kuo A."/>
            <person name="LaButti K."/>
            <person name="Pangilinan J."/>
            <person name="Lipzen A."/>
            <person name="Riley R."/>
            <person name="Andreopoulos W."/>
            <person name="He G."/>
            <person name="Johnson J."/>
            <person name="Nolan M."/>
            <person name="Tritt A."/>
            <person name="Barry K.W."/>
            <person name="Grigoriev I.V."/>
            <person name="Nagy L.G."/>
            <person name="Hibbett D."/>
            <person name="Henrissat B."/>
            <person name="Matheny P.B."/>
            <person name="Labbe J."/>
            <person name="Martin F.M."/>
        </authorList>
    </citation>
    <scope>NUCLEOTIDE SEQUENCE</scope>
    <source>
        <strain evidence="1">BPL690</strain>
    </source>
</reference>
<name>A0AAD4MCZ9_9AGAM</name>
<proteinExistence type="predicted"/>
<keyword evidence="2" id="KW-1185">Reference proteome</keyword>
<dbReference type="Proteomes" id="UP001203297">
    <property type="component" value="Unassembled WGS sequence"/>
</dbReference>
<dbReference type="EMBL" id="WTXG01000001">
    <property type="protein sequence ID" value="KAI0308087.1"/>
    <property type="molecule type" value="Genomic_DNA"/>
</dbReference>
<evidence type="ECO:0000313" key="2">
    <source>
        <dbReference type="Proteomes" id="UP001203297"/>
    </source>
</evidence>
<accession>A0AAD4MCZ9</accession>
<protein>
    <submittedName>
        <fullName evidence="1">Uncharacterized protein</fullName>
    </submittedName>
</protein>
<organism evidence="1 2">
    <name type="scientific">Multifurca ochricompacta</name>
    <dbReference type="NCBI Taxonomy" id="376703"/>
    <lineage>
        <taxon>Eukaryota</taxon>
        <taxon>Fungi</taxon>
        <taxon>Dikarya</taxon>
        <taxon>Basidiomycota</taxon>
        <taxon>Agaricomycotina</taxon>
        <taxon>Agaricomycetes</taxon>
        <taxon>Russulales</taxon>
        <taxon>Russulaceae</taxon>
        <taxon>Multifurca</taxon>
    </lineage>
</organism>
<dbReference type="AlphaFoldDB" id="A0AAD4MCZ9"/>
<evidence type="ECO:0000313" key="1">
    <source>
        <dbReference type="EMBL" id="KAI0308087.1"/>
    </source>
</evidence>
<comment type="caution">
    <text evidence="1">The sequence shown here is derived from an EMBL/GenBank/DDBJ whole genome shotgun (WGS) entry which is preliminary data.</text>
</comment>
<sequence>MDTTALQFFFLILHYTPSYPPPVPFSSHLHHSFLWCLTSGNGLTRRASAMHTIPFLPSRGLQIHTAEPLALYFPSCPPQKTIDPWLILGC</sequence>